<evidence type="ECO:0000256" key="8">
    <source>
        <dbReference type="ARBA" id="ARBA00022840"/>
    </source>
</evidence>
<dbReference type="SMART" id="SM00490">
    <property type="entry name" value="HELICc"/>
    <property type="match status" value="1"/>
</dbReference>
<evidence type="ECO:0000256" key="3">
    <source>
        <dbReference type="ARBA" id="ARBA00022722"/>
    </source>
</evidence>
<dbReference type="InterPro" id="IPR006483">
    <property type="entry name" value="CRISPR-assoc_Cas3_HD"/>
</dbReference>
<evidence type="ECO:0000259" key="12">
    <source>
        <dbReference type="PROSITE" id="PS51643"/>
    </source>
</evidence>
<dbReference type="GO" id="GO:0003676">
    <property type="term" value="F:nucleic acid binding"/>
    <property type="evidence" value="ECO:0007669"/>
    <property type="project" value="InterPro"/>
</dbReference>
<evidence type="ECO:0000256" key="5">
    <source>
        <dbReference type="ARBA" id="ARBA00022741"/>
    </source>
</evidence>
<feature type="domain" description="HD Cas3-type" evidence="12">
    <location>
        <begin position="4"/>
        <end position="212"/>
    </location>
</feature>
<dbReference type="GO" id="GO:0051607">
    <property type="term" value="P:defense response to virus"/>
    <property type="evidence" value="ECO:0007669"/>
    <property type="project" value="UniProtKB-KW"/>
</dbReference>
<reference evidence="13 14" key="1">
    <citation type="journal article" date="2007" name="Proc. Natl. Acad. Sci. U.S.A.">
        <title>Genomic and metabolic adaptations of Methanobrevibacter smithii to the human gut.</title>
        <authorList>
            <person name="Samuel B.S."/>
            <person name="Hansen E.E."/>
            <person name="Manchester J.K."/>
            <person name="Coutinho P.M."/>
            <person name="Henrissat B."/>
            <person name="Fulton R."/>
            <person name="Latreille P."/>
            <person name="Kim K."/>
            <person name="Wilson R.K."/>
            <person name="Gordon J.I."/>
        </authorList>
    </citation>
    <scope>NUCLEOTIDE SEQUENCE [LARGE SCALE GENOMIC DNA]</scope>
    <source>
        <strain evidence="14">ATCC 35061 / DSM 861 / OCM 144 / PS</strain>
    </source>
</reference>
<keyword evidence="14" id="KW-1185">Reference proteome</keyword>
<dbReference type="GO" id="GO:0005829">
    <property type="term" value="C:cytosol"/>
    <property type="evidence" value="ECO:0007669"/>
    <property type="project" value="TreeGrafter"/>
</dbReference>
<dbReference type="InterPro" id="IPR001650">
    <property type="entry name" value="Helicase_C-like"/>
</dbReference>
<dbReference type="GO" id="GO:0005524">
    <property type="term" value="F:ATP binding"/>
    <property type="evidence" value="ECO:0007669"/>
    <property type="project" value="UniProtKB-KW"/>
</dbReference>
<comment type="similarity">
    <text evidence="2">In the central section; belongs to the CRISPR-associated helicase Cas3 family.</text>
</comment>
<evidence type="ECO:0000313" key="14">
    <source>
        <dbReference type="Proteomes" id="UP000001992"/>
    </source>
</evidence>
<evidence type="ECO:0000256" key="7">
    <source>
        <dbReference type="ARBA" id="ARBA00022806"/>
    </source>
</evidence>
<dbReference type="NCBIfam" id="TIGR01596">
    <property type="entry name" value="cas3_HD"/>
    <property type="match status" value="1"/>
</dbReference>
<dbReference type="NCBIfam" id="TIGR01587">
    <property type="entry name" value="cas3_core"/>
    <property type="match status" value="1"/>
</dbReference>
<keyword evidence="3" id="KW-0540">Nuclease</keyword>
<dbReference type="CDD" id="cd09641">
    <property type="entry name" value="Cas3''_I"/>
    <property type="match status" value="1"/>
</dbReference>
<dbReference type="GO" id="GO:0016787">
    <property type="term" value="F:hydrolase activity"/>
    <property type="evidence" value="ECO:0007669"/>
    <property type="project" value="UniProtKB-KW"/>
</dbReference>
<keyword evidence="6" id="KW-0378">Hydrolase</keyword>
<dbReference type="GeneID" id="78816789"/>
<keyword evidence="8" id="KW-0067">ATP-binding</keyword>
<dbReference type="PANTHER" id="PTHR47959">
    <property type="entry name" value="ATP-DEPENDENT RNA HELICASE RHLE-RELATED"/>
    <property type="match status" value="1"/>
</dbReference>
<dbReference type="KEGG" id="msi:Msm_0166"/>
<evidence type="ECO:0000256" key="2">
    <source>
        <dbReference type="ARBA" id="ARBA00009046"/>
    </source>
</evidence>
<dbReference type="Gene3D" id="3.40.50.300">
    <property type="entry name" value="P-loop containing nucleotide triphosphate hydrolases"/>
    <property type="match status" value="2"/>
</dbReference>
<dbReference type="InterPro" id="IPR050079">
    <property type="entry name" value="DEAD_box_RNA_helicase"/>
</dbReference>
<dbReference type="InterPro" id="IPR006474">
    <property type="entry name" value="Helicase_Cas3_CRISPR-ass_core"/>
</dbReference>
<dbReference type="Proteomes" id="UP000001992">
    <property type="component" value="Chromosome"/>
</dbReference>
<dbReference type="Pfam" id="PF22590">
    <property type="entry name" value="Cas3-like_C_2"/>
    <property type="match status" value="1"/>
</dbReference>
<dbReference type="InterPro" id="IPR038257">
    <property type="entry name" value="CRISPR-assoc_Cas3_HD_sf"/>
</dbReference>
<dbReference type="Pfam" id="PF00270">
    <property type="entry name" value="DEAD"/>
    <property type="match status" value="1"/>
</dbReference>
<dbReference type="PROSITE" id="PS51192">
    <property type="entry name" value="HELICASE_ATP_BIND_1"/>
    <property type="match status" value="1"/>
</dbReference>
<organism evidence="13 14">
    <name type="scientific">Methanobrevibacter smithii (strain ATCC 35061 / DSM 861 / OCM 144 / PS)</name>
    <dbReference type="NCBI Taxonomy" id="420247"/>
    <lineage>
        <taxon>Archaea</taxon>
        <taxon>Methanobacteriati</taxon>
        <taxon>Methanobacteriota</taxon>
        <taxon>Methanomada group</taxon>
        <taxon>Methanobacteria</taxon>
        <taxon>Methanobacteriales</taxon>
        <taxon>Methanobacteriaceae</taxon>
        <taxon>Methanobrevibacter</taxon>
    </lineage>
</organism>
<dbReference type="SUPFAM" id="SSF52540">
    <property type="entry name" value="P-loop containing nucleoside triphosphate hydrolases"/>
    <property type="match status" value="1"/>
</dbReference>
<evidence type="ECO:0000259" key="10">
    <source>
        <dbReference type="PROSITE" id="PS51192"/>
    </source>
</evidence>
<dbReference type="STRING" id="420247.Msm_0166"/>
<dbReference type="PROSITE" id="PS51643">
    <property type="entry name" value="HD_CAS3"/>
    <property type="match status" value="1"/>
</dbReference>
<keyword evidence="4" id="KW-0479">Metal-binding</keyword>
<protein>
    <submittedName>
        <fullName evidence="13">Predicted helicase</fullName>
    </submittedName>
</protein>
<dbReference type="BioCyc" id="MSMI420247:GHWZ-167-MONOMER"/>
<dbReference type="SMART" id="SM00487">
    <property type="entry name" value="DEXDc"/>
    <property type="match status" value="1"/>
</dbReference>
<keyword evidence="7 13" id="KW-0347">Helicase</keyword>
<evidence type="ECO:0000256" key="9">
    <source>
        <dbReference type="ARBA" id="ARBA00023118"/>
    </source>
</evidence>
<dbReference type="PROSITE" id="PS51194">
    <property type="entry name" value="HELICASE_CTER"/>
    <property type="match status" value="1"/>
</dbReference>
<evidence type="ECO:0000256" key="4">
    <source>
        <dbReference type="ARBA" id="ARBA00022723"/>
    </source>
</evidence>
<sequence length="734" mass="85339">MVILAKPNETLMEHTENTLKVFKCIKECYPDVPKICGVPDFWEHLFYILFFHDFGKAAVGFQNSLNSNNYWGYRHEILSACFIISLNDIFPEVTINAIGLTIITHHKDVKKLRKDYQIKNKEAKRVFDEKLFELKPNFDELISYLNLVPKLSEKYLGYKLKTPNNISFEDLRSVYNQTVLNYFKDFKIGNYNELHGIYGYFLKGFMNACDYLASGSKYEILSAVKNGDLYTFDSLRKTQLIASKTKGSSFLIAPTGSGKTEASFLWADNNQTDNFSKRIFYVLPFTASINAMYNRLVKDLGSDELVGISHGKASYFIYKSVESGDYDESNFETKRIQNLTKKIYRPYKILTPFQLIKFFFGVKGFEMGLSELTNSLLILDEIHAYDARVTCLLLESLKILKSKFDVDIFIMSATLPSFLKNLFSKELDISNFISLDSKELDSFTRHKVNIINNCIENCCDKILNDINSGKKVLIVCNTVDKAQFIYEWFKEKDVDNSALLHSRFILKDRERIEKNLDNLNLLIGTQAIEVSLDIDYDVLYSEPAPLDALIQRFGRVNRRGWKDDIIKQVNIFKIGSDNDKYIYNQNLVNKTLDVLNNFDILPESKIQEIIDHVYSEGYDSKNQETFDEVKLSFNRLLKNIVPFINFNKDNDFYNLFDSYEVVPQKFREEYLDEINNKRYYKSMSYCLSISKGQFFKLQKDNNVEFDCNSNTYFIDVKYDSELGLKLSDEESTIL</sequence>
<dbReference type="Gene3D" id="1.10.3210.30">
    <property type="match status" value="1"/>
</dbReference>
<dbReference type="PATRIC" id="fig|420247.28.peg.169"/>
<name>A5UJJ3_METS3</name>
<gene>
    <name evidence="13" type="ordered locus">Msm_0166</name>
</gene>
<dbReference type="EMBL" id="CP000678">
    <property type="protein sequence ID" value="ABQ86371.1"/>
    <property type="molecule type" value="Genomic_DNA"/>
</dbReference>
<dbReference type="eggNOG" id="arCOG01445">
    <property type="taxonomic scope" value="Archaea"/>
</dbReference>
<feature type="domain" description="Helicase C-terminal" evidence="11">
    <location>
        <begin position="458"/>
        <end position="609"/>
    </location>
</feature>
<dbReference type="GO" id="GO:0004518">
    <property type="term" value="F:nuclease activity"/>
    <property type="evidence" value="ECO:0007669"/>
    <property type="project" value="UniProtKB-KW"/>
</dbReference>
<dbReference type="GO" id="GO:0046872">
    <property type="term" value="F:metal ion binding"/>
    <property type="evidence" value="ECO:0007669"/>
    <property type="project" value="UniProtKB-KW"/>
</dbReference>
<accession>A5UJJ3</accession>
<dbReference type="InterPro" id="IPR014001">
    <property type="entry name" value="Helicase_ATP-bd"/>
</dbReference>
<evidence type="ECO:0000256" key="6">
    <source>
        <dbReference type="ARBA" id="ARBA00022801"/>
    </source>
</evidence>
<feature type="domain" description="Helicase ATP-binding" evidence="10">
    <location>
        <begin position="240"/>
        <end position="433"/>
    </location>
</feature>
<evidence type="ECO:0000256" key="1">
    <source>
        <dbReference type="ARBA" id="ARBA00006847"/>
    </source>
</evidence>
<dbReference type="GO" id="GO:0003724">
    <property type="term" value="F:RNA helicase activity"/>
    <property type="evidence" value="ECO:0007669"/>
    <property type="project" value="TreeGrafter"/>
</dbReference>
<dbReference type="EnsemblBacteria" id="ABQ86371">
    <property type="protein sequence ID" value="ABQ86371"/>
    <property type="gene ID" value="Msm_0166"/>
</dbReference>
<evidence type="ECO:0000313" key="13">
    <source>
        <dbReference type="EMBL" id="ABQ86371.1"/>
    </source>
</evidence>
<dbReference type="HOGENOM" id="CLU_009347_1_0_2"/>
<proteinExistence type="inferred from homology"/>
<keyword evidence="9" id="KW-0051">Antiviral defense</keyword>
<keyword evidence="5" id="KW-0547">Nucleotide-binding</keyword>
<dbReference type="GO" id="GO:0140097">
    <property type="term" value="F:catalytic activity, acting on DNA"/>
    <property type="evidence" value="ECO:0007669"/>
    <property type="project" value="UniProtKB-ARBA"/>
</dbReference>
<evidence type="ECO:0000259" key="11">
    <source>
        <dbReference type="PROSITE" id="PS51194"/>
    </source>
</evidence>
<dbReference type="InterPro" id="IPR027417">
    <property type="entry name" value="P-loop_NTPase"/>
</dbReference>
<dbReference type="InterPro" id="IPR011545">
    <property type="entry name" value="DEAD/DEAH_box_helicase_dom"/>
</dbReference>
<dbReference type="AlphaFoldDB" id="A5UJJ3"/>
<dbReference type="InterPro" id="IPR054712">
    <property type="entry name" value="Cas3-like_dom"/>
</dbReference>
<comment type="similarity">
    <text evidence="1">In the N-terminal section; belongs to the CRISPR-associated nuclease Cas3-HD family.</text>
</comment>
<dbReference type="RefSeq" id="WP_011953728.1">
    <property type="nucleotide sequence ID" value="NC_009515.1"/>
</dbReference>
<dbReference type="PANTHER" id="PTHR47959:SF16">
    <property type="entry name" value="CRISPR-ASSOCIATED NUCLEASE_HELICASE CAS3-RELATED"/>
    <property type="match status" value="1"/>
</dbReference>